<dbReference type="EMBL" id="BPLR01016691">
    <property type="protein sequence ID" value="GIY85797.1"/>
    <property type="molecule type" value="Genomic_DNA"/>
</dbReference>
<dbReference type="SUPFAM" id="SSF57667">
    <property type="entry name" value="beta-beta-alpha zinc fingers"/>
    <property type="match status" value="2"/>
</dbReference>
<dbReference type="FunFam" id="3.30.160.60:FF:000446">
    <property type="entry name" value="Zinc finger protein"/>
    <property type="match status" value="1"/>
</dbReference>
<comment type="caution">
    <text evidence="11">The sequence shown here is derived from an EMBL/GenBank/DDBJ whole genome shotgun (WGS) entry which is preliminary data.</text>
</comment>
<dbReference type="Gene3D" id="3.30.160.60">
    <property type="entry name" value="Classic Zinc Finger"/>
    <property type="match status" value="2"/>
</dbReference>
<keyword evidence="7" id="KW-0804">Transcription</keyword>
<keyword evidence="4 9" id="KW-0863">Zinc-finger</keyword>
<dbReference type="GO" id="GO:0005654">
    <property type="term" value="C:nucleoplasm"/>
    <property type="evidence" value="ECO:0007669"/>
    <property type="project" value="TreeGrafter"/>
</dbReference>
<keyword evidence="5" id="KW-0862">Zinc</keyword>
<dbReference type="GO" id="GO:0008270">
    <property type="term" value="F:zinc ion binding"/>
    <property type="evidence" value="ECO:0007669"/>
    <property type="project" value="UniProtKB-KW"/>
</dbReference>
<keyword evidence="3" id="KW-0677">Repeat</keyword>
<proteinExistence type="predicted"/>
<sequence>MDIHTGRTSNKCTECGKCLSQSSTLLRHVRAFHSGENSNKCTEWANTLLTLLHWADTSAAFTLPKNHIKCTECGQCFPRRDKLRDHVRRMHTDG</sequence>
<gene>
    <name evidence="11" type="ORF">CEXT_798441</name>
</gene>
<evidence type="ECO:0000256" key="3">
    <source>
        <dbReference type="ARBA" id="ARBA00022737"/>
    </source>
</evidence>
<dbReference type="GO" id="GO:0001227">
    <property type="term" value="F:DNA-binding transcription repressor activity, RNA polymerase II-specific"/>
    <property type="evidence" value="ECO:0007669"/>
    <property type="project" value="TreeGrafter"/>
</dbReference>
<evidence type="ECO:0000313" key="11">
    <source>
        <dbReference type="EMBL" id="GIY85797.1"/>
    </source>
</evidence>
<dbReference type="Proteomes" id="UP001054945">
    <property type="component" value="Unassembled WGS sequence"/>
</dbReference>
<evidence type="ECO:0000256" key="4">
    <source>
        <dbReference type="ARBA" id="ARBA00022771"/>
    </source>
</evidence>
<evidence type="ECO:0000256" key="5">
    <source>
        <dbReference type="ARBA" id="ARBA00022833"/>
    </source>
</evidence>
<dbReference type="AlphaFoldDB" id="A0AAV4WSX7"/>
<evidence type="ECO:0000256" key="6">
    <source>
        <dbReference type="ARBA" id="ARBA00023015"/>
    </source>
</evidence>
<dbReference type="PANTHER" id="PTHR24399:SF54">
    <property type="entry name" value="GASTRULA ZINC FINGER PROTEIN XLCGF26.1-LIKE-RELATED"/>
    <property type="match status" value="1"/>
</dbReference>
<name>A0AAV4WSX7_CAEEX</name>
<dbReference type="SMART" id="SM00355">
    <property type="entry name" value="ZnF_C2H2"/>
    <property type="match status" value="2"/>
</dbReference>
<accession>A0AAV4WSX7</accession>
<dbReference type="InterPro" id="IPR013087">
    <property type="entry name" value="Znf_C2H2_type"/>
</dbReference>
<feature type="domain" description="C2H2-type" evidence="10">
    <location>
        <begin position="68"/>
        <end position="94"/>
    </location>
</feature>
<protein>
    <recommendedName>
        <fullName evidence="10">C2H2-type domain-containing protein</fullName>
    </recommendedName>
</protein>
<evidence type="ECO:0000256" key="7">
    <source>
        <dbReference type="ARBA" id="ARBA00023163"/>
    </source>
</evidence>
<keyword evidence="8" id="KW-0539">Nucleus</keyword>
<evidence type="ECO:0000259" key="10">
    <source>
        <dbReference type="PROSITE" id="PS50157"/>
    </source>
</evidence>
<evidence type="ECO:0000256" key="1">
    <source>
        <dbReference type="ARBA" id="ARBA00004123"/>
    </source>
</evidence>
<dbReference type="GO" id="GO:0000978">
    <property type="term" value="F:RNA polymerase II cis-regulatory region sequence-specific DNA binding"/>
    <property type="evidence" value="ECO:0007669"/>
    <property type="project" value="TreeGrafter"/>
</dbReference>
<keyword evidence="12" id="KW-1185">Reference proteome</keyword>
<evidence type="ECO:0000256" key="9">
    <source>
        <dbReference type="PROSITE-ProRule" id="PRU00042"/>
    </source>
</evidence>
<organism evidence="11 12">
    <name type="scientific">Caerostris extrusa</name>
    <name type="common">Bark spider</name>
    <name type="synonym">Caerostris bankana</name>
    <dbReference type="NCBI Taxonomy" id="172846"/>
    <lineage>
        <taxon>Eukaryota</taxon>
        <taxon>Metazoa</taxon>
        <taxon>Ecdysozoa</taxon>
        <taxon>Arthropoda</taxon>
        <taxon>Chelicerata</taxon>
        <taxon>Arachnida</taxon>
        <taxon>Araneae</taxon>
        <taxon>Araneomorphae</taxon>
        <taxon>Entelegynae</taxon>
        <taxon>Araneoidea</taxon>
        <taxon>Araneidae</taxon>
        <taxon>Caerostris</taxon>
    </lineage>
</organism>
<evidence type="ECO:0000313" key="12">
    <source>
        <dbReference type="Proteomes" id="UP001054945"/>
    </source>
</evidence>
<dbReference type="GO" id="GO:0001817">
    <property type="term" value="P:regulation of cytokine production"/>
    <property type="evidence" value="ECO:0007669"/>
    <property type="project" value="TreeGrafter"/>
</dbReference>
<evidence type="ECO:0000256" key="8">
    <source>
        <dbReference type="ARBA" id="ARBA00023242"/>
    </source>
</evidence>
<dbReference type="Pfam" id="PF00096">
    <property type="entry name" value="zf-C2H2"/>
    <property type="match status" value="2"/>
</dbReference>
<keyword evidence="6" id="KW-0805">Transcription regulation</keyword>
<reference evidence="11 12" key="1">
    <citation type="submission" date="2021-06" db="EMBL/GenBank/DDBJ databases">
        <title>Caerostris extrusa draft genome.</title>
        <authorList>
            <person name="Kono N."/>
            <person name="Arakawa K."/>
        </authorList>
    </citation>
    <scope>NUCLEOTIDE SEQUENCE [LARGE SCALE GENOMIC DNA]</scope>
</reference>
<dbReference type="GO" id="GO:0002682">
    <property type="term" value="P:regulation of immune system process"/>
    <property type="evidence" value="ECO:0007669"/>
    <property type="project" value="TreeGrafter"/>
</dbReference>
<dbReference type="PROSITE" id="PS50157">
    <property type="entry name" value="ZINC_FINGER_C2H2_2"/>
    <property type="match status" value="2"/>
</dbReference>
<evidence type="ECO:0000256" key="2">
    <source>
        <dbReference type="ARBA" id="ARBA00022723"/>
    </source>
</evidence>
<feature type="domain" description="C2H2-type" evidence="10">
    <location>
        <begin position="10"/>
        <end position="38"/>
    </location>
</feature>
<dbReference type="PANTHER" id="PTHR24399">
    <property type="entry name" value="ZINC FINGER AND BTB DOMAIN-CONTAINING"/>
    <property type="match status" value="1"/>
</dbReference>
<keyword evidence="2" id="KW-0479">Metal-binding</keyword>
<dbReference type="PROSITE" id="PS00028">
    <property type="entry name" value="ZINC_FINGER_C2H2_1"/>
    <property type="match status" value="2"/>
</dbReference>
<comment type="subcellular location">
    <subcellularLocation>
        <location evidence="1">Nucleus</location>
    </subcellularLocation>
</comment>
<dbReference type="InterPro" id="IPR036236">
    <property type="entry name" value="Znf_C2H2_sf"/>
</dbReference>